<dbReference type="InterPro" id="IPR002885">
    <property type="entry name" value="PPR_rpt"/>
</dbReference>
<dbReference type="NCBIfam" id="TIGR00756">
    <property type="entry name" value="PPR"/>
    <property type="match status" value="3"/>
</dbReference>
<keyword evidence="5" id="KW-0496">Mitochondrion</keyword>
<dbReference type="Pfam" id="PF13041">
    <property type="entry name" value="PPR_2"/>
    <property type="match status" value="1"/>
</dbReference>
<dbReference type="EMBL" id="CM017875">
    <property type="protein sequence ID" value="KAG1338765.1"/>
    <property type="molecule type" value="Genomic_DNA"/>
</dbReference>
<protein>
    <submittedName>
        <fullName evidence="7">Pentatricopeptide repeat-containing protein, mitochondrial</fullName>
    </submittedName>
</protein>
<comment type="caution">
    <text evidence="7">The sequence shown here is derived from an EMBL/GenBank/DDBJ whole genome shotgun (WGS) entry which is preliminary data.</text>
</comment>
<dbReference type="InterPro" id="IPR011990">
    <property type="entry name" value="TPR-like_helical_dom_sf"/>
</dbReference>
<feature type="repeat" description="PPR" evidence="6">
    <location>
        <begin position="181"/>
        <end position="215"/>
    </location>
</feature>
<feature type="repeat" description="PPR" evidence="6">
    <location>
        <begin position="216"/>
        <end position="250"/>
    </location>
</feature>
<evidence type="ECO:0000256" key="1">
    <source>
        <dbReference type="ARBA" id="ARBA00004173"/>
    </source>
</evidence>
<keyword evidence="4" id="KW-0809">Transit peptide</keyword>
<dbReference type="SUPFAM" id="SSF48452">
    <property type="entry name" value="TPR-like"/>
    <property type="match status" value="1"/>
</dbReference>
<evidence type="ECO:0000256" key="2">
    <source>
        <dbReference type="ARBA" id="ARBA00007626"/>
    </source>
</evidence>
<evidence type="ECO:0000256" key="3">
    <source>
        <dbReference type="ARBA" id="ARBA00022737"/>
    </source>
</evidence>
<proteinExistence type="inferred from homology"/>
<sequence>MAKQSIRAVTWGIAVARRLCTAPSLAKAEAVAAAAGTKGGESPMWRPLYRRLSALGGAQEGRVTETMNGWLKEGRMVTEVEMKRFVRELRRYNRHRHALELMDWMESRRMKFSFGDHAVRLNLISKIKGMDAAEEYFSSLPDLAKNQQTYGALLNSYIQEKRADKAFSLYEKMKELNFASTTLVQNNLMTLYMKLGQHEKVVELFKDMKANDISPDNFTCCMLMNSYAAMNDIDSVERVIEEMKEGGISLGWTIYSNLAAHYNSAGLFQKAQAALKRLEVVIDKRDRTAFHCLVSLYAGVGNLAEVKRVWKSLKAAFTRTTNLSYLIMLQALNKLDNIDELKQCFEEWESACVTYDVRLANVLIGAYLRKEMVKEALTLWEKAMQKSAHSDFRTPELFTSYYLKRKEMDLALKCLEVATNLAKKSGRTPKKELVNEFMKYFEEVKDVDRVESFCKILKQLDHPDAEAYESLLG</sequence>
<gene>
    <name evidence="7" type="ORF">COCNU_04G010710</name>
</gene>
<accession>A0A8K0N061</accession>
<dbReference type="FunFam" id="1.25.40.10:FF:000385">
    <property type="entry name" value="Pentatricopeptide repeat-containing protein mitochondrial"/>
    <property type="match status" value="1"/>
</dbReference>
<evidence type="ECO:0000313" key="7">
    <source>
        <dbReference type="EMBL" id="KAG1338765.1"/>
    </source>
</evidence>
<evidence type="ECO:0000256" key="6">
    <source>
        <dbReference type="PROSITE-ProRule" id="PRU00708"/>
    </source>
</evidence>
<dbReference type="OrthoDB" id="1717827at2759"/>
<dbReference type="Gene3D" id="1.25.40.10">
    <property type="entry name" value="Tetratricopeptide repeat domain"/>
    <property type="match status" value="2"/>
</dbReference>
<dbReference type="AlphaFoldDB" id="A0A8K0N061"/>
<comment type="subcellular location">
    <subcellularLocation>
        <location evidence="1">Mitochondrion</location>
    </subcellularLocation>
</comment>
<reference evidence="7" key="2">
    <citation type="submission" date="2019-07" db="EMBL/GenBank/DDBJ databases">
        <authorList>
            <person name="Yang Y."/>
            <person name="Bocs S."/>
            <person name="Baudouin L."/>
        </authorList>
    </citation>
    <scope>NUCLEOTIDE SEQUENCE</scope>
    <source>
        <tissue evidence="7">Spear leaf of Hainan Tall coconut</tissue>
    </source>
</reference>
<evidence type="ECO:0000256" key="4">
    <source>
        <dbReference type="ARBA" id="ARBA00022946"/>
    </source>
</evidence>
<keyword evidence="8" id="KW-1185">Reference proteome</keyword>
<dbReference type="PANTHER" id="PTHR45717">
    <property type="entry name" value="OS12G0527900 PROTEIN"/>
    <property type="match status" value="1"/>
</dbReference>
<evidence type="ECO:0000256" key="5">
    <source>
        <dbReference type="ARBA" id="ARBA00023128"/>
    </source>
</evidence>
<dbReference type="Pfam" id="PF01535">
    <property type="entry name" value="PPR"/>
    <property type="match status" value="2"/>
</dbReference>
<name>A0A8K0N061_COCNU</name>
<dbReference type="GO" id="GO:0003729">
    <property type="term" value="F:mRNA binding"/>
    <property type="evidence" value="ECO:0007669"/>
    <property type="project" value="UniProtKB-ARBA"/>
</dbReference>
<evidence type="ECO:0000313" key="8">
    <source>
        <dbReference type="Proteomes" id="UP000797356"/>
    </source>
</evidence>
<comment type="similarity">
    <text evidence="2">Belongs to the PPR family. P subfamily.</text>
</comment>
<feature type="repeat" description="PPR" evidence="6">
    <location>
        <begin position="146"/>
        <end position="180"/>
    </location>
</feature>
<reference evidence="7" key="1">
    <citation type="journal article" date="2017" name="Gigascience">
        <title>The genome draft of coconut (Cocos nucifera).</title>
        <authorList>
            <person name="Xiao Y."/>
            <person name="Xu P."/>
            <person name="Fan H."/>
            <person name="Baudouin L."/>
            <person name="Xia W."/>
            <person name="Bocs S."/>
            <person name="Xu J."/>
            <person name="Li Q."/>
            <person name="Guo A."/>
            <person name="Zhou L."/>
            <person name="Li J."/>
            <person name="Wu Y."/>
            <person name="Ma Z."/>
            <person name="Armero A."/>
            <person name="Issali A.E."/>
            <person name="Liu N."/>
            <person name="Peng M."/>
            <person name="Yang Y."/>
        </authorList>
    </citation>
    <scope>NUCLEOTIDE SEQUENCE</scope>
    <source>
        <tissue evidence="7">Spear leaf of Hainan Tall coconut</tissue>
    </source>
</reference>
<dbReference type="GO" id="GO:0005739">
    <property type="term" value="C:mitochondrion"/>
    <property type="evidence" value="ECO:0007669"/>
    <property type="project" value="UniProtKB-SubCell"/>
</dbReference>
<dbReference type="Proteomes" id="UP000797356">
    <property type="component" value="Chromosome 4"/>
</dbReference>
<organism evidence="7 8">
    <name type="scientific">Cocos nucifera</name>
    <name type="common">Coconut palm</name>
    <dbReference type="NCBI Taxonomy" id="13894"/>
    <lineage>
        <taxon>Eukaryota</taxon>
        <taxon>Viridiplantae</taxon>
        <taxon>Streptophyta</taxon>
        <taxon>Embryophyta</taxon>
        <taxon>Tracheophyta</taxon>
        <taxon>Spermatophyta</taxon>
        <taxon>Magnoliopsida</taxon>
        <taxon>Liliopsida</taxon>
        <taxon>Arecaceae</taxon>
        <taxon>Arecoideae</taxon>
        <taxon>Cocoseae</taxon>
        <taxon>Attaleinae</taxon>
        <taxon>Cocos</taxon>
    </lineage>
</organism>
<dbReference type="PANTHER" id="PTHR45717:SF8">
    <property type="entry name" value="OS01G0301000 PROTEIN"/>
    <property type="match status" value="1"/>
</dbReference>
<dbReference type="PROSITE" id="PS51375">
    <property type="entry name" value="PPR"/>
    <property type="match status" value="3"/>
</dbReference>
<keyword evidence="3" id="KW-0677">Repeat</keyword>